<comment type="caution">
    <text evidence="21">The sequence shown here is derived from an EMBL/GenBank/DDBJ whole genome shotgun (WGS) entry which is preliminary data.</text>
</comment>
<dbReference type="SUPFAM" id="SSF55447">
    <property type="entry name" value="CO dehydrogenase flavoprotein C-terminal domain-like"/>
    <property type="match status" value="1"/>
</dbReference>
<dbReference type="InterPro" id="IPR036683">
    <property type="entry name" value="CO_DH_flav_C_dom_sf"/>
</dbReference>
<dbReference type="InterPro" id="IPR036884">
    <property type="entry name" value="2Fe-2S-bd_dom_sf"/>
</dbReference>
<dbReference type="InterPro" id="IPR001041">
    <property type="entry name" value="2Fe-2S_ferredoxin-type"/>
</dbReference>
<reference evidence="21 22" key="1">
    <citation type="journal article" date="2018" name="Mol. Plant">
        <title>The genome of Artemisia annua provides insight into the evolution of Asteraceae family and artemisinin biosynthesis.</title>
        <authorList>
            <person name="Shen Q."/>
            <person name="Zhang L."/>
            <person name="Liao Z."/>
            <person name="Wang S."/>
            <person name="Yan T."/>
            <person name="Shi P."/>
            <person name="Liu M."/>
            <person name="Fu X."/>
            <person name="Pan Q."/>
            <person name="Wang Y."/>
            <person name="Lv Z."/>
            <person name="Lu X."/>
            <person name="Zhang F."/>
            <person name="Jiang W."/>
            <person name="Ma Y."/>
            <person name="Chen M."/>
            <person name="Hao X."/>
            <person name="Li L."/>
            <person name="Tang Y."/>
            <person name="Lv G."/>
            <person name="Zhou Y."/>
            <person name="Sun X."/>
            <person name="Brodelius P.E."/>
            <person name="Rose J.K.C."/>
            <person name="Tang K."/>
        </authorList>
    </citation>
    <scope>NUCLEOTIDE SEQUENCE [LARGE SCALE GENOMIC DNA]</scope>
    <source>
        <strain evidence="22">cv. Huhao1</strain>
        <tissue evidence="21">Leaf</tissue>
    </source>
</reference>
<dbReference type="InterPro" id="IPR005107">
    <property type="entry name" value="CO_DH_flav_C"/>
</dbReference>
<feature type="binding site" evidence="18">
    <location>
        <position position="180"/>
    </location>
    <ligand>
        <name>[2Fe-2S] cluster</name>
        <dbReference type="ChEBI" id="CHEBI:190135"/>
        <label>2</label>
    </ligand>
</feature>
<dbReference type="InterPro" id="IPR046867">
    <property type="entry name" value="AldOxase/xan_DH_MoCoBD2"/>
</dbReference>
<dbReference type="SUPFAM" id="SSF47741">
    <property type="entry name" value="CO dehydrogenase ISP C-domain like"/>
    <property type="match status" value="1"/>
</dbReference>
<evidence type="ECO:0000259" key="20">
    <source>
        <dbReference type="PROSITE" id="PS51387"/>
    </source>
</evidence>
<dbReference type="EC" id="1.2.3.7" evidence="15"/>
<feature type="binding site" evidence="18">
    <location>
        <position position="134"/>
    </location>
    <ligand>
        <name>[2Fe-2S] cluster</name>
        <dbReference type="ChEBI" id="CHEBI:190135"/>
        <label>2</label>
    </ligand>
</feature>
<dbReference type="GO" id="GO:0009688">
    <property type="term" value="P:abscisic acid biosynthetic process"/>
    <property type="evidence" value="ECO:0007669"/>
    <property type="project" value="UniProtKB-KW"/>
</dbReference>
<evidence type="ECO:0000256" key="7">
    <source>
        <dbReference type="ARBA" id="ARBA00022827"/>
    </source>
</evidence>
<feature type="domain" description="2Fe-2S ferredoxin-type" evidence="19">
    <location>
        <begin position="22"/>
        <end position="109"/>
    </location>
</feature>
<evidence type="ECO:0000256" key="17">
    <source>
        <dbReference type="PIRSR" id="PIRSR000127-2"/>
    </source>
</evidence>
<evidence type="ECO:0000256" key="4">
    <source>
        <dbReference type="ARBA" id="ARBA00022630"/>
    </source>
</evidence>
<keyword evidence="8" id="KW-0937">Abscisic acid biosynthesis</keyword>
<dbReference type="SUPFAM" id="SSF54292">
    <property type="entry name" value="2Fe-2S ferredoxin-like"/>
    <property type="match status" value="1"/>
</dbReference>
<dbReference type="PROSITE" id="PS51085">
    <property type="entry name" value="2FE2S_FER_2"/>
    <property type="match status" value="1"/>
</dbReference>
<dbReference type="InterPro" id="IPR037165">
    <property type="entry name" value="AldOxase/xan_DH_Mopterin-bd_sf"/>
</dbReference>
<dbReference type="Pfam" id="PF00111">
    <property type="entry name" value="Fer2"/>
    <property type="match status" value="1"/>
</dbReference>
<feature type="binding site" evidence="18">
    <location>
        <position position="915"/>
    </location>
    <ligand>
        <name>Mo-molybdopterin</name>
        <dbReference type="ChEBI" id="CHEBI:71302"/>
    </ligand>
    <ligandPart>
        <name>Mo</name>
        <dbReference type="ChEBI" id="CHEBI:28685"/>
    </ligandPart>
</feature>
<keyword evidence="10 18" id="KW-0408">Iron</keyword>
<dbReference type="Pfam" id="PF01315">
    <property type="entry name" value="Ald_Xan_dh_C"/>
    <property type="match status" value="1"/>
</dbReference>
<dbReference type="Gene3D" id="3.90.1170.50">
    <property type="entry name" value="Aldehyde oxidase/xanthine dehydrogenase, a/b hammerhead"/>
    <property type="match status" value="1"/>
</dbReference>
<feature type="binding site" evidence="17">
    <location>
        <position position="455"/>
    </location>
    <ligand>
        <name>FAD</name>
        <dbReference type="ChEBI" id="CHEBI:57692"/>
    </ligand>
</feature>
<dbReference type="GO" id="GO:0005506">
    <property type="term" value="F:iron ion binding"/>
    <property type="evidence" value="ECO:0007669"/>
    <property type="project" value="InterPro"/>
</dbReference>
<dbReference type="Proteomes" id="UP000245207">
    <property type="component" value="Unassembled WGS sequence"/>
</dbReference>
<dbReference type="Pfam" id="PF00941">
    <property type="entry name" value="FAD_binding_5"/>
    <property type="match status" value="1"/>
</dbReference>
<dbReference type="InterPro" id="IPR036856">
    <property type="entry name" value="Ald_Oxase/Xan_DH_a/b_sf"/>
</dbReference>
<dbReference type="PIRSF" id="PIRSF000127">
    <property type="entry name" value="Xanthine_DH"/>
    <property type="match status" value="1"/>
</dbReference>
<evidence type="ECO:0000256" key="5">
    <source>
        <dbReference type="ARBA" id="ARBA00022714"/>
    </source>
</evidence>
<keyword evidence="11 18" id="KW-0411">Iron-sulfur</keyword>
<dbReference type="Gene3D" id="3.30.43.10">
    <property type="entry name" value="Uridine Diphospho-n-acetylenolpyruvylglucosamine Reductase, domain 2"/>
    <property type="match status" value="1"/>
</dbReference>
<dbReference type="Gene3D" id="3.30.390.50">
    <property type="entry name" value="CO dehydrogenase flavoprotein, C-terminal domain"/>
    <property type="match status" value="1"/>
</dbReference>
<dbReference type="PROSITE" id="PS00197">
    <property type="entry name" value="2FE2S_FER_1"/>
    <property type="match status" value="1"/>
</dbReference>
<keyword evidence="9" id="KW-0560">Oxidoreductase</keyword>
<keyword evidence="12" id="KW-0520">NAD</keyword>
<organism evidence="21 22">
    <name type="scientific">Artemisia annua</name>
    <name type="common">Sweet wormwood</name>
    <dbReference type="NCBI Taxonomy" id="35608"/>
    <lineage>
        <taxon>Eukaryota</taxon>
        <taxon>Viridiplantae</taxon>
        <taxon>Streptophyta</taxon>
        <taxon>Embryophyta</taxon>
        <taxon>Tracheophyta</taxon>
        <taxon>Spermatophyta</taxon>
        <taxon>Magnoliopsida</taxon>
        <taxon>eudicotyledons</taxon>
        <taxon>Gunneridae</taxon>
        <taxon>Pentapetalae</taxon>
        <taxon>asterids</taxon>
        <taxon>campanulids</taxon>
        <taxon>Asterales</taxon>
        <taxon>Asteraceae</taxon>
        <taxon>Asteroideae</taxon>
        <taxon>Anthemideae</taxon>
        <taxon>Artemisiinae</taxon>
        <taxon>Artemisia</taxon>
    </lineage>
</organism>
<dbReference type="PANTHER" id="PTHR11908:SF132">
    <property type="entry name" value="ALDEHYDE OXIDASE 1-RELATED"/>
    <property type="match status" value="1"/>
</dbReference>
<dbReference type="Gene3D" id="1.10.150.120">
    <property type="entry name" value="[2Fe-2S]-binding domain"/>
    <property type="match status" value="1"/>
</dbReference>
<dbReference type="InterPro" id="IPR008274">
    <property type="entry name" value="AldOxase/xan_DH_MoCoBD1"/>
</dbReference>
<feature type="binding site" evidence="18">
    <location>
        <position position="61"/>
    </location>
    <ligand>
        <name>[2Fe-2S] cluster</name>
        <dbReference type="ChEBI" id="CHEBI:190135"/>
        <label>1</label>
    </ligand>
</feature>
<evidence type="ECO:0000256" key="11">
    <source>
        <dbReference type="ARBA" id="ARBA00023014"/>
    </source>
</evidence>
<evidence type="ECO:0000313" key="21">
    <source>
        <dbReference type="EMBL" id="PWA38128.1"/>
    </source>
</evidence>
<comment type="cofactor">
    <cofactor evidence="14">
        <name>[2Fe-2S] cluster</name>
        <dbReference type="ChEBI" id="CHEBI:190135"/>
    </cofactor>
</comment>
<feature type="domain" description="FAD-binding PCMH-type" evidence="20">
    <location>
        <begin position="284"/>
        <end position="465"/>
    </location>
</feature>
<dbReference type="FunFam" id="1.10.150.120:FF:000006">
    <property type="entry name" value="Aldehyde oxidase"/>
    <property type="match status" value="1"/>
</dbReference>
<feature type="binding site" evidence="18">
    <location>
        <position position="827"/>
    </location>
    <ligand>
        <name>Mo-molybdopterin</name>
        <dbReference type="ChEBI" id="CHEBI:71302"/>
    </ligand>
    <ligandPart>
        <name>Mo</name>
        <dbReference type="ChEBI" id="CHEBI:28685"/>
    </ligandPart>
</feature>
<gene>
    <name evidence="21" type="ORF">CTI12_AA584120</name>
</gene>
<dbReference type="SUPFAM" id="SSF56003">
    <property type="entry name" value="Molybdenum cofactor-binding domain"/>
    <property type="match status" value="1"/>
</dbReference>
<feature type="binding site" evidence="18">
    <location>
        <position position="91"/>
    </location>
    <ligand>
        <name>[2Fe-2S] cluster</name>
        <dbReference type="ChEBI" id="CHEBI:190135"/>
        <label>1</label>
    </ligand>
</feature>
<feature type="binding site" evidence="18">
    <location>
        <position position="178"/>
    </location>
    <ligand>
        <name>[2Fe-2S] cluster</name>
        <dbReference type="ChEBI" id="CHEBI:190135"/>
        <label>2</label>
    </ligand>
</feature>
<dbReference type="InterPro" id="IPR016208">
    <property type="entry name" value="Ald_Oxase/xanthine_DH-like"/>
</dbReference>
<dbReference type="GO" id="GO:0009851">
    <property type="term" value="P:auxin biosynthetic process"/>
    <property type="evidence" value="ECO:0007669"/>
    <property type="project" value="UniProtKB-KW"/>
</dbReference>
<sequence length="1335" mass="146063">MNEQEDKEVAMAKTETCVEQSQRLVFAVNGERFELSNVDPSTTLLQFLRLQTSFKSVKLGCGEGGCGACNVLLSKYDSNLKQVEDYKINSCLTLLCSLNGCSITTTEGLGNSKDGFHSIHQRFAGFHASQCGFCTPGMCVSLFSALNNAEKTHRPEPTPGLSKLTISEAEKSISGNLCRCTGYRPIADVCKSFASDVDMEDLGLNSFWKKDAKLDKLPFYDPKQICTYPDFLKNEFRSTTVLNNADKSWYSPLSLQELGVLMQVENGGTVKLVAGNTGIGYYKETEHYDKYIDLSPLSLQELGVLMQVENGGTVKLVAGNTGIGYYKETEHYDKYIDLRFIPELSVIKRTGSYIEFGATVSISKLILALREEKNEDLVLKKIASHFEKIASESIRNLASVGGNLVMAQRKSFPSDIATVLLAVESKVTILTGVGKEFLTLEEFLAKGDIDSRSVLLSVHIPYSKVLKNGFSENSNAKLLFETYRASPRPLGNALAYVNAAFSADISMSDSGVVVNSIQLAFGSFGVKHAIRASTVEKYLVGKTLSVGSIYEALKFIKADVSPDKGTSHPAYRSSLAVSFLFEFLMPLVDAGVSNINGGIHIADECERKTLLSSAKQVIESSKEHFPVGEPIQKTGAAIQASGEAVFVDDIPSPLNCLHGAFICSTKPLAWVKGINLKSEKDVNSIVSFKDIPKGGDNIGAKTVFGPEPLFANDLTECAGQRIAFAVADTQKNADVAAETAIIDYNTEDLEPPILTVEQAVERSSFFEVPSMLYPSQVGDFAKGMAEADHQIHSEIRLPSQYYFYMETHTALAIPDEDNCMVVYSSIQVPEFAQSVIAQCLNIPEHNVRVITRRVGGGFGGKAIKAMPVINAGMSTDISPIMPWNMIGALKKYDFGAFSFDFKICKTNHSSKSAMRGPGEVQASFIAEAVVEHVASFLSKDVGVVRETNFHTFDSLRLFYGDNSAGEPLEYTLPTIWDKLMKSSNFDYRVGMVNKFNENNRWRKRGISRVPIFHEVSLRATPGKVSILRDGSVVVEVGGIELGQGLWTKVKQMTAYCLSAVQCDGVDRLLEKVRIIQADTLSMVQGGFTAGSTTSEASCEAVRLSCNILVERLVPLKDKLKEQMGSVEWDFLIMQANFQSVNLSASAYFVPEFTAMRYINYGAAVSEVEINILTGETKMLQTDLIYDCGKSLNPAVDLGQIEGAFVQGIGFFMLEEYLTNSDGLVVADGTWTYKIPTIDTIPKQLNVQIVNSGPHKKRVLSSKAVGEPPLLLSSSIHCATRAAIKEARKQLCSWKGVILDGSESMFLLDVPATMPVVKTLCGLDNVEFYLQSMLSS</sequence>
<dbReference type="InterPro" id="IPR002346">
    <property type="entry name" value="Mopterin_DH_FAD-bd"/>
</dbReference>
<protein>
    <recommendedName>
        <fullName evidence="15">indole-3-acetaldehyde oxidase</fullName>
        <ecNumber evidence="15">1.2.3.7</ecNumber>
    </recommendedName>
</protein>
<evidence type="ECO:0000259" key="19">
    <source>
        <dbReference type="PROSITE" id="PS51085"/>
    </source>
</evidence>
<evidence type="ECO:0000256" key="6">
    <source>
        <dbReference type="ARBA" id="ARBA00022723"/>
    </source>
</evidence>
<comment type="cofactor">
    <cofactor evidence="1 17">
        <name>FAD</name>
        <dbReference type="ChEBI" id="CHEBI:57692"/>
    </cofactor>
</comment>
<evidence type="ECO:0000256" key="16">
    <source>
        <dbReference type="PIRSR" id="PIRSR000127-1"/>
    </source>
</evidence>
<feature type="binding site" evidence="17">
    <location>
        <begin position="399"/>
        <end position="403"/>
    </location>
    <ligand>
        <name>FAD</name>
        <dbReference type="ChEBI" id="CHEBI:57692"/>
    </ligand>
</feature>
<dbReference type="InterPro" id="IPR006058">
    <property type="entry name" value="2Fe2S_fd_BS"/>
</dbReference>
<feature type="binding site" evidence="17">
    <location>
        <begin position="316"/>
        <end position="323"/>
    </location>
    <ligand>
        <name>FAD</name>
        <dbReference type="ChEBI" id="CHEBI:57692"/>
    </ligand>
</feature>
<feature type="binding site" evidence="18">
    <location>
        <position position="1090"/>
    </location>
    <ligand>
        <name>Mo-molybdopterin</name>
        <dbReference type="ChEBI" id="CHEBI:71302"/>
    </ligand>
    <ligandPart>
        <name>Mo</name>
        <dbReference type="ChEBI" id="CHEBI:28685"/>
    </ligandPart>
</feature>
<dbReference type="GO" id="GO:0050302">
    <property type="term" value="F:indole-3-acetaldehyde oxidase activity"/>
    <property type="evidence" value="ECO:0007669"/>
    <property type="project" value="UniProtKB-EC"/>
</dbReference>
<dbReference type="InterPro" id="IPR036010">
    <property type="entry name" value="2Fe-2S_ferredoxin-like_sf"/>
</dbReference>
<dbReference type="GO" id="GO:0071949">
    <property type="term" value="F:FAD binding"/>
    <property type="evidence" value="ECO:0007669"/>
    <property type="project" value="InterPro"/>
</dbReference>
<dbReference type="GO" id="GO:0006124">
    <property type="term" value="P:ferredoxin metabolic process"/>
    <property type="evidence" value="ECO:0007669"/>
    <property type="project" value="UniProtKB-ARBA"/>
</dbReference>
<comment type="similarity">
    <text evidence="2">Belongs to the xanthine dehydrogenase family.</text>
</comment>
<comment type="cofactor">
    <cofactor evidence="18">
        <name>Mo-molybdopterin</name>
        <dbReference type="ChEBI" id="CHEBI:71302"/>
    </cofactor>
    <text evidence="18">Binds 1 Mo-molybdopterin (Mo-MPT) cofactor per subunit.</text>
</comment>
<dbReference type="SMART" id="SM01092">
    <property type="entry name" value="CO_deh_flav_C"/>
    <property type="match status" value="1"/>
</dbReference>
<feature type="binding site" evidence="18">
    <location>
        <position position="69"/>
    </location>
    <ligand>
        <name>[2Fe-2S] cluster</name>
        <dbReference type="ChEBI" id="CHEBI:190135"/>
        <label>1</label>
    </ligand>
</feature>
<comment type="cofactor">
    <cofactor evidence="18">
        <name>[2Fe-2S] cluster</name>
        <dbReference type="ChEBI" id="CHEBI:190135"/>
    </cofactor>
    <text evidence="18">Binds 2 [2Fe-2S] clusters.</text>
</comment>
<dbReference type="GO" id="GO:0009055">
    <property type="term" value="F:electron transfer activity"/>
    <property type="evidence" value="ECO:0007669"/>
    <property type="project" value="UniProtKB-ARBA"/>
</dbReference>
<accession>A0A2U1KN33</accession>
<dbReference type="STRING" id="35608.A0A2U1KN33"/>
<dbReference type="Gene3D" id="3.10.20.30">
    <property type="match status" value="1"/>
</dbReference>
<dbReference type="SMART" id="SM01008">
    <property type="entry name" value="Ald_Xan_dh_C"/>
    <property type="match status" value="1"/>
</dbReference>
<evidence type="ECO:0000256" key="15">
    <source>
        <dbReference type="ARBA" id="ARBA00067017"/>
    </source>
</evidence>
<dbReference type="PROSITE" id="PS51387">
    <property type="entry name" value="FAD_PCMH"/>
    <property type="match status" value="1"/>
</dbReference>
<evidence type="ECO:0000256" key="8">
    <source>
        <dbReference type="ARBA" id="ARBA00022865"/>
    </source>
</evidence>
<feature type="binding site" evidence="18">
    <location>
        <position position="66"/>
    </location>
    <ligand>
        <name>[2Fe-2S] cluster</name>
        <dbReference type="ChEBI" id="CHEBI:190135"/>
        <label>1</label>
    </ligand>
</feature>
<dbReference type="FunFam" id="3.10.20.30:FF:000012">
    <property type="entry name" value="Xanthine dehydrogenase/oxidase"/>
    <property type="match status" value="1"/>
</dbReference>
<keyword evidence="4" id="KW-0285">Flavoprotein</keyword>
<evidence type="ECO:0000256" key="3">
    <source>
        <dbReference type="ARBA" id="ARBA00022505"/>
    </source>
</evidence>
<dbReference type="InterPro" id="IPR000674">
    <property type="entry name" value="Ald_Oxase/Xan_DH_a/b"/>
</dbReference>
<evidence type="ECO:0000256" key="13">
    <source>
        <dbReference type="ARBA" id="ARBA00023070"/>
    </source>
</evidence>
<dbReference type="Pfam" id="PF02738">
    <property type="entry name" value="MoCoBD_1"/>
    <property type="match status" value="1"/>
</dbReference>
<dbReference type="InterPro" id="IPR012675">
    <property type="entry name" value="Beta-grasp_dom_sf"/>
</dbReference>
<keyword evidence="22" id="KW-1185">Reference proteome</keyword>
<dbReference type="InterPro" id="IPR036318">
    <property type="entry name" value="FAD-bd_PCMH-like_sf"/>
</dbReference>
<dbReference type="PANTHER" id="PTHR11908">
    <property type="entry name" value="XANTHINE DEHYDROGENASE"/>
    <property type="match status" value="1"/>
</dbReference>
<dbReference type="FunFam" id="3.30.365.10:FF:000001">
    <property type="entry name" value="Xanthine dehydrogenase oxidase"/>
    <property type="match status" value="1"/>
</dbReference>
<dbReference type="InterPro" id="IPR002888">
    <property type="entry name" value="2Fe-2S-bd"/>
</dbReference>
<evidence type="ECO:0000256" key="18">
    <source>
        <dbReference type="PIRSR" id="PIRSR000127-3"/>
    </source>
</evidence>
<dbReference type="InterPro" id="IPR016166">
    <property type="entry name" value="FAD-bd_PCMH"/>
</dbReference>
<dbReference type="Gene3D" id="3.30.365.10">
    <property type="entry name" value="Aldehyde oxidase/xanthine dehydrogenase, molybdopterin binding domain"/>
    <property type="match status" value="3"/>
</dbReference>
<dbReference type="OrthoDB" id="8300278at2759"/>
<dbReference type="SUPFAM" id="SSF54665">
    <property type="entry name" value="CO dehydrogenase molybdoprotein N-domain-like"/>
    <property type="match status" value="1"/>
</dbReference>
<evidence type="ECO:0000256" key="14">
    <source>
        <dbReference type="ARBA" id="ARBA00034078"/>
    </source>
</evidence>
<keyword evidence="7 17" id="KW-0274">FAD</keyword>
<feature type="active site" description="Proton acceptor" evidence="16">
    <location>
        <position position="1266"/>
    </location>
</feature>
<dbReference type="Gene3D" id="3.30.465.10">
    <property type="match status" value="1"/>
</dbReference>
<name>A0A2U1KN33_ARTAN</name>
<keyword evidence="3 18" id="KW-0500">Molybdenum</keyword>
<dbReference type="SUPFAM" id="SSF56176">
    <property type="entry name" value="FAD-binding/transporter-associated domain-like"/>
    <property type="match status" value="2"/>
</dbReference>
<evidence type="ECO:0000313" key="22">
    <source>
        <dbReference type="Proteomes" id="UP000245207"/>
    </source>
</evidence>
<dbReference type="Pfam" id="PF01799">
    <property type="entry name" value="Fer2_2"/>
    <property type="match status" value="1"/>
</dbReference>
<dbReference type="GO" id="GO:0009507">
    <property type="term" value="C:chloroplast"/>
    <property type="evidence" value="ECO:0007669"/>
    <property type="project" value="UniProtKB-ARBA"/>
</dbReference>
<keyword evidence="13" id="KW-0073">Auxin biosynthesis</keyword>
<evidence type="ECO:0000256" key="1">
    <source>
        <dbReference type="ARBA" id="ARBA00001974"/>
    </source>
</evidence>
<dbReference type="InterPro" id="IPR016167">
    <property type="entry name" value="FAD-bd_PCMH_sub1"/>
</dbReference>
<proteinExistence type="inferred from homology"/>
<evidence type="ECO:0000256" key="10">
    <source>
        <dbReference type="ARBA" id="ARBA00023004"/>
    </source>
</evidence>
<feature type="binding site" evidence="17">
    <location>
        <position position="484"/>
    </location>
    <ligand>
        <name>FAD</name>
        <dbReference type="ChEBI" id="CHEBI:57692"/>
    </ligand>
</feature>
<evidence type="ECO:0000256" key="9">
    <source>
        <dbReference type="ARBA" id="ARBA00023002"/>
    </source>
</evidence>
<feature type="binding site" evidence="17">
    <location>
        <position position="415"/>
    </location>
    <ligand>
        <name>FAD</name>
        <dbReference type="ChEBI" id="CHEBI:57692"/>
    </ligand>
</feature>
<dbReference type="EMBL" id="PKPP01015964">
    <property type="protein sequence ID" value="PWA38128.1"/>
    <property type="molecule type" value="Genomic_DNA"/>
</dbReference>
<evidence type="ECO:0000256" key="2">
    <source>
        <dbReference type="ARBA" id="ARBA00006849"/>
    </source>
</evidence>
<dbReference type="GO" id="GO:0051537">
    <property type="term" value="F:2 iron, 2 sulfur cluster binding"/>
    <property type="evidence" value="ECO:0007669"/>
    <property type="project" value="UniProtKB-KW"/>
</dbReference>
<dbReference type="Pfam" id="PF03450">
    <property type="entry name" value="CO_deh_flav_C"/>
    <property type="match status" value="1"/>
</dbReference>
<keyword evidence="5 18" id="KW-0001">2Fe-2S</keyword>
<feature type="binding site" evidence="18">
    <location>
        <position position="131"/>
    </location>
    <ligand>
        <name>[2Fe-2S] cluster</name>
        <dbReference type="ChEBI" id="CHEBI:190135"/>
        <label>2</label>
    </ligand>
</feature>
<dbReference type="InterPro" id="IPR016169">
    <property type="entry name" value="FAD-bd_PCMH_sub2"/>
</dbReference>
<evidence type="ECO:0000256" key="12">
    <source>
        <dbReference type="ARBA" id="ARBA00023027"/>
    </source>
</evidence>
<feature type="binding site" evidence="18">
    <location>
        <position position="858"/>
    </location>
    <ligand>
        <name>Mo-molybdopterin</name>
        <dbReference type="ChEBI" id="CHEBI:71302"/>
    </ligand>
    <ligandPart>
        <name>Mo</name>
        <dbReference type="ChEBI" id="CHEBI:28685"/>
    </ligandPart>
</feature>
<dbReference type="Pfam" id="PF20256">
    <property type="entry name" value="MoCoBD_2"/>
    <property type="match status" value="1"/>
</dbReference>
<keyword evidence="6 18" id="KW-0479">Metal-binding</keyword>